<keyword evidence="1" id="KW-0732">Signal</keyword>
<dbReference type="InterPro" id="IPR019587">
    <property type="entry name" value="Polyketide_cyclase/dehydratase"/>
</dbReference>
<dbReference type="Proteomes" id="UP001454036">
    <property type="component" value="Unassembled WGS sequence"/>
</dbReference>
<dbReference type="Pfam" id="PF10604">
    <property type="entry name" value="Polyketide_cyc2"/>
    <property type="match status" value="1"/>
</dbReference>
<organism evidence="2 3">
    <name type="scientific">Lithospermum erythrorhizon</name>
    <name type="common">Purple gromwell</name>
    <name type="synonym">Lithospermum officinale var. erythrorhizon</name>
    <dbReference type="NCBI Taxonomy" id="34254"/>
    <lineage>
        <taxon>Eukaryota</taxon>
        <taxon>Viridiplantae</taxon>
        <taxon>Streptophyta</taxon>
        <taxon>Embryophyta</taxon>
        <taxon>Tracheophyta</taxon>
        <taxon>Spermatophyta</taxon>
        <taxon>Magnoliopsida</taxon>
        <taxon>eudicotyledons</taxon>
        <taxon>Gunneridae</taxon>
        <taxon>Pentapetalae</taxon>
        <taxon>asterids</taxon>
        <taxon>lamiids</taxon>
        <taxon>Boraginales</taxon>
        <taxon>Boraginaceae</taxon>
        <taxon>Boraginoideae</taxon>
        <taxon>Lithospermeae</taxon>
        <taxon>Lithospermum</taxon>
    </lineage>
</organism>
<name>A0AAV3QGP4_LITER</name>
<sequence>MAKTILHFLLVLAFCHTIVATENWKVNLSAKINGPTADEVWPYVADFCNLYKIYPSSVSFCDKGTEGRPGLFRYSITIAQSPSTPNATVVAGWVREELVKISVTKKYVAYEMHENTGGITMLKASMQVVPSGNKGCTFKWNIEAAPIAGFTYKLFADSFEASLTGMVALIQSLF</sequence>
<dbReference type="EMBL" id="BAABME010004518">
    <property type="protein sequence ID" value="GAA0162675.1"/>
    <property type="molecule type" value="Genomic_DNA"/>
</dbReference>
<comment type="caution">
    <text evidence="2">The sequence shown here is derived from an EMBL/GenBank/DDBJ whole genome shotgun (WGS) entry which is preliminary data.</text>
</comment>
<evidence type="ECO:0008006" key="4">
    <source>
        <dbReference type="Google" id="ProtNLM"/>
    </source>
</evidence>
<accession>A0AAV3QGP4</accession>
<evidence type="ECO:0000313" key="2">
    <source>
        <dbReference type="EMBL" id="GAA0162675.1"/>
    </source>
</evidence>
<dbReference type="PANTHER" id="PTHR33789:SF11">
    <property type="entry name" value="OS05G0202300 PROTEIN"/>
    <property type="match status" value="1"/>
</dbReference>
<evidence type="ECO:0000313" key="3">
    <source>
        <dbReference type="Proteomes" id="UP001454036"/>
    </source>
</evidence>
<feature type="chain" id="PRO_5043539711" description="Polyketide cyclase/dehydrase and lipid transport superfamily protein" evidence="1">
    <location>
        <begin position="21"/>
        <end position="174"/>
    </location>
</feature>
<dbReference type="SUPFAM" id="SSF55961">
    <property type="entry name" value="Bet v1-like"/>
    <property type="match status" value="1"/>
</dbReference>
<keyword evidence="3" id="KW-1185">Reference proteome</keyword>
<reference evidence="2 3" key="1">
    <citation type="submission" date="2024-01" db="EMBL/GenBank/DDBJ databases">
        <title>The complete chloroplast genome sequence of Lithospermum erythrorhizon: insights into the phylogenetic relationship among Boraginaceae species and the maternal lineages of purple gromwells.</title>
        <authorList>
            <person name="Okada T."/>
            <person name="Watanabe K."/>
        </authorList>
    </citation>
    <scope>NUCLEOTIDE SEQUENCE [LARGE SCALE GENOMIC DNA]</scope>
</reference>
<dbReference type="AlphaFoldDB" id="A0AAV3QGP4"/>
<gene>
    <name evidence="2" type="ORF">LIER_18714</name>
</gene>
<protein>
    <recommendedName>
        <fullName evidence="4">Polyketide cyclase/dehydrase and lipid transport superfamily protein</fullName>
    </recommendedName>
</protein>
<feature type="signal peptide" evidence="1">
    <location>
        <begin position="1"/>
        <end position="20"/>
    </location>
</feature>
<dbReference type="InterPro" id="IPR023393">
    <property type="entry name" value="START-like_dom_sf"/>
</dbReference>
<dbReference type="InterPro" id="IPR053249">
    <property type="entry name" value="LFS"/>
</dbReference>
<dbReference type="CDD" id="cd07821">
    <property type="entry name" value="PYR_PYL_RCAR_like"/>
    <property type="match status" value="1"/>
</dbReference>
<proteinExistence type="predicted"/>
<dbReference type="Gene3D" id="3.30.530.20">
    <property type="match status" value="1"/>
</dbReference>
<dbReference type="GO" id="GO:0004864">
    <property type="term" value="F:protein phosphatase inhibitor activity"/>
    <property type="evidence" value="ECO:0007669"/>
    <property type="project" value="UniProtKB-ARBA"/>
</dbReference>
<dbReference type="PANTHER" id="PTHR33789">
    <property type="entry name" value="LACHRYMATORY-FACTOR SYNTHASE"/>
    <property type="match status" value="1"/>
</dbReference>
<evidence type="ECO:0000256" key="1">
    <source>
        <dbReference type="SAM" id="SignalP"/>
    </source>
</evidence>